<organism evidence="1 2">
    <name type="scientific">Phytophthora fragariaefolia</name>
    <dbReference type="NCBI Taxonomy" id="1490495"/>
    <lineage>
        <taxon>Eukaryota</taxon>
        <taxon>Sar</taxon>
        <taxon>Stramenopiles</taxon>
        <taxon>Oomycota</taxon>
        <taxon>Peronosporomycetes</taxon>
        <taxon>Peronosporales</taxon>
        <taxon>Peronosporaceae</taxon>
        <taxon>Phytophthora</taxon>
    </lineage>
</organism>
<dbReference type="InterPro" id="IPR051320">
    <property type="entry name" value="Viral_Replic_Matur_Polypro"/>
</dbReference>
<sequence length="422" mass="47558">MTRVRSQDASDLRCVTVADRPRTDQRHPVKTGPSCTAALMTLDAHTPMGWWTPADAIPRALGFIQLGSRRYQKRQNLAYGTTCDAGDVWVAEASSAPMVARLTYQTPWKVLSRDEERRSRPEASQRDWTPMMATIATAQNAGTKDRFNVGESAAYASKTHVPEPDTGTRDEEEEDAVLVHEGSDLCAEELEAEMAILPDLSLTAEVRIEDLKVGQPTGVDPEIYQRLIDNALYGFLRLSPENAARDVFEGGEPERPGTHSVLGRRSYIDDILIGGKAWDDLYEKVEFLLDVCEQWHLSISVEKSEWGMLQVDYLGHKVSQHGLQANMKNLGPLTTLEFPHALKGLQSFLNSLSYYHRFIPSFAVYATTMYALTESDFVEYETTPGVREQEQWRHALRAFEILKSKIATTPMLKDFDAIENRW</sequence>
<keyword evidence="2" id="KW-1185">Reference proteome</keyword>
<accession>A0A9W6WXZ9</accession>
<dbReference type="OrthoDB" id="111267at2759"/>
<dbReference type="SUPFAM" id="SSF56672">
    <property type="entry name" value="DNA/RNA polymerases"/>
    <property type="match status" value="1"/>
</dbReference>
<name>A0A9W6WXZ9_9STRA</name>
<reference evidence="1" key="1">
    <citation type="submission" date="2023-04" db="EMBL/GenBank/DDBJ databases">
        <title>Phytophthora fragariaefolia NBRC 109709.</title>
        <authorList>
            <person name="Ichikawa N."/>
            <person name="Sato H."/>
            <person name="Tonouchi N."/>
        </authorList>
    </citation>
    <scope>NUCLEOTIDE SEQUENCE</scope>
    <source>
        <strain evidence="1">NBRC 109709</strain>
    </source>
</reference>
<gene>
    <name evidence="1" type="ORF">Pfra01_000311400</name>
</gene>
<dbReference type="InterPro" id="IPR043502">
    <property type="entry name" value="DNA/RNA_pol_sf"/>
</dbReference>
<protein>
    <submittedName>
        <fullName evidence="1">Unnamed protein product</fullName>
    </submittedName>
</protein>
<dbReference type="PANTHER" id="PTHR33064">
    <property type="entry name" value="POL PROTEIN"/>
    <property type="match status" value="1"/>
</dbReference>
<evidence type="ECO:0000313" key="1">
    <source>
        <dbReference type="EMBL" id="GMF22014.1"/>
    </source>
</evidence>
<evidence type="ECO:0000313" key="2">
    <source>
        <dbReference type="Proteomes" id="UP001165121"/>
    </source>
</evidence>
<dbReference type="PANTHER" id="PTHR33064:SF37">
    <property type="entry name" value="RIBONUCLEASE H"/>
    <property type="match status" value="1"/>
</dbReference>
<proteinExistence type="predicted"/>
<dbReference type="EMBL" id="BSXT01000243">
    <property type="protein sequence ID" value="GMF22014.1"/>
    <property type="molecule type" value="Genomic_DNA"/>
</dbReference>
<dbReference type="AlphaFoldDB" id="A0A9W6WXZ9"/>
<dbReference type="Proteomes" id="UP001165121">
    <property type="component" value="Unassembled WGS sequence"/>
</dbReference>
<dbReference type="InterPro" id="IPR043128">
    <property type="entry name" value="Rev_trsase/Diguanyl_cyclase"/>
</dbReference>
<dbReference type="Gene3D" id="3.30.70.270">
    <property type="match status" value="2"/>
</dbReference>
<comment type="caution">
    <text evidence="1">The sequence shown here is derived from an EMBL/GenBank/DDBJ whole genome shotgun (WGS) entry which is preliminary data.</text>
</comment>